<accession>A0A381UFJ8</accession>
<dbReference type="AlphaFoldDB" id="A0A381UFJ8"/>
<reference evidence="1" key="1">
    <citation type="submission" date="2018-05" db="EMBL/GenBank/DDBJ databases">
        <authorList>
            <person name="Lanie J.A."/>
            <person name="Ng W.-L."/>
            <person name="Kazmierczak K.M."/>
            <person name="Andrzejewski T.M."/>
            <person name="Davidsen T.M."/>
            <person name="Wayne K.J."/>
            <person name="Tettelin H."/>
            <person name="Glass J.I."/>
            <person name="Rusch D."/>
            <person name="Podicherti R."/>
            <person name="Tsui H.-C.T."/>
            <person name="Winkler M.E."/>
        </authorList>
    </citation>
    <scope>NUCLEOTIDE SEQUENCE</scope>
</reference>
<proteinExistence type="predicted"/>
<evidence type="ECO:0000313" key="1">
    <source>
        <dbReference type="EMBL" id="SVA26388.1"/>
    </source>
</evidence>
<dbReference type="EMBL" id="UINC01006248">
    <property type="protein sequence ID" value="SVA26388.1"/>
    <property type="molecule type" value="Genomic_DNA"/>
</dbReference>
<gene>
    <name evidence="1" type="ORF">METZ01_LOCUS79242</name>
</gene>
<organism evidence="1">
    <name type="scientific">marine metagenome</name>
    <dbReference type="NCBI Taxonomy" id="408172"/>
    <lineage>
        <taxon>unclassified sequences</taxon>
        <taxon>metagenomes</taxon>
        <taxon>ecological metagenomes</taxon>
    </lineage>
</organism>
<sequence>MEELKKHQEMVHQEFFQKLADDKE</sequence>
<name>A0A381UFJ8_9ZZZZ</name>
<protein>
    <submittedName>
        <fullName evidence="1">Uncharacterized protein</fullName>
    </submittedName>
</protein>